<keyword evidence="2 5" id="KW-0645">Protease</keyword>
<dbReference type="InterPro" id="IPR000209">
    <property type="entry name" value="Peptidase_S8/S53_dom"/>
</dbReference>
<sequence>MAPVEDGSGPWPDILACVKRVVGRIVAAAMVGAVLASQLAGNAAAEPELSLFRAEDCRSYQPTADGQVTQAWHLERLNMPEAWQIATGKGVTVAVIDTGMSPLGTPFLDASRVRTYDYLGGMSEKDGEAGGVDCDHGTKVASLIAAGRSGGQPYDVRTDFSGIAPDAEIISYRVLSTSGGGDSGGENDTLDATIAAVRNAIEEDVDIINLSQSAGGADPLIPQYRAAVEAAIEAGIIVVAAAGNADQGISGAPYPASFDGVISVGMVDRTDAPHAMSYPWQSVSIGAPGADLMALLPSMPRQNAPYSNQAYESGILGTSFAAPIVSGVVALLLEVYPGLSPEDVKQRLQVTADPPPNTIPDSRIGYGIVNPMRALTGVARPQVPNPGSDGTTNTNVTLPDPPRPNMVPAYIGVGVGVGALLVTGLGMVVAFTVPAAVRRNRASR</sequence>
<keyword evidence="3 5" id="KW-0378">Hydrolase</keyword>
<dbReference type="InterPro" id="IPR023828">
    <property type="entry name" value="Peptidase_S8_Ser-AS"/>
</dbReference>
<dbReference type="PANTHER" id="PTHR43806">
    <property type="entry name" value="PEPTIDASE S8"/>
    <property type="match status" value="1"/>
</dbReference>
<dbReference type="OrthoDB" id="9813435at2"/>
<gene>
    <name evidence="9" type="ORF">FOJ82_10845</name>
</gene>
<keyword evidence="7" id="KW-0472">Membrane</keyword>
<evidence type="ECO:0000256" key="4">
    <source>
        <dbReference type="ARBA" id="ARBA00022825"/>
    </source>
</evidence>
<feature type="region of interest" description="Disordered" evidence="6">
    <location>
        <begin position="381"/>
        <end position="401"/>
    </location>
</feature>
<feature type="active site" description="Charge relay system" evidence="5">
    <location>
        <position position="319"/>
    </location>
</feature>
<evidence type="ECO:0000313" key="9">
    <source>
        <dbReference type="EMBL" id="TRY17766.1"/>
    </source>
</evidence>
<comment type="similarity">
    <text evidence="1 5">Belongs to the peptidase S8 family.</text>
</comment>
<feature type="active site" description="Charge relay system" evidence="5">
    <location>
        <position position="136"/>
    </location>
</feature>
<evidence type="ECO:0000259" key="8">
    <source>
        <dbReference type="Pfam" id="PF00082"/>
    </source>
</evidence>
<reference evidence="9 10" key="1">
    <citation type="submission" date="2019-07" db="EMBL/GenBank/DDBJ databases">
        <authorList>
            <person name="Zhou L.-Y."/>
        </authorList>
    </citation>
    <scope>NUCLEOTIDE SEQUENCE [LARGE SCALE GENOMIC DNA]</scope>
    <source>
        <strain evidence="9 10">YIM 101269</strain>
    </source>
</reference>
<feature type="compositionally biased region" description="Polar residues" evidence="6">
    <location>
        <begin position="388"/>
        <end position="397"/>
    </location>
</feature>
<dbReference type="GO" id="GO:0004252">
    <property type="term" value="F:serine-type endopeptidase activity"/>
    <property type="evidence" value="ECO:0007669"/>
    <property type="project" value="UniProtKB-UniRule"/>
</dbReference>
<feature type="transmembrane region" description="Helical" evidence="7">
    <location>
        <begin position="409"/>
        <end position="437"/>
    </location>
</feature>
<evidence type="ECO:0000256" key="2">
    <source>
        <dbReference type="ARBA" id="ARBA00022670"/>
    </source>
</evidence>
<feature type="domain" description="Peptidase S8/S53" evidence="8">
    <location>
        <begin position="88"/>
        <end position="367"/>
    </location>
</feature>
<dbReference type="SUPFAM" id="SSF52743">
    <property type="entry name" value="Subtilisin-like"/>
    <property type="match status" value="1"/>
</dbReference>
<dbReference type="Gene3D" id="3.40.50.200">
    <property type="entry name" value="Peptidase S8/S53 domain"/>
    <property type="match status" value="1"/>
</dbReference>
<name>A0A553JZ79_9ACTN</name>
<dbReference type="InterPro" id="IPR022398">
    <property type="entry name" value="Peptidase_S8_His-AS"/>
</dbReference>
<dbReference type="EMBL" id="VKKG01000004">
    <property type="protein sequence ID" value="TRY17766.1"/>
    <property type="molecule type" value="Genomic_DNA"/>
</dbReference>
<keyword evidence="7" id="KW-1133">Transmembrane helix</keyword>
<accession>A0A553JZ79</accession>
<evidence type="ECO:0000256" key="1">
    <source>
        <dbReference type="ARBA" id="ARBA00011073"/>
    </source>
</evidence>
<dbReference type="InterPro" id="IPR050131">
    <property type="entry name" value="Peptidase_S8_subtilisin-like"/>
</dbReference>
<dbReference type="InterPro" id="IPR015500">
    <property type="entry name" value="Peptidase_S8_subtilisin-rel"/>
</dbReference>
<keyword evidence="10" id="KW-1185">Reference proteome</keyword>
<evidence type="ECO:0000256" key="5">
    <source>
        <dbReference type="PROSITE-ProRule" id="PRU01240"/>
    </source>
</evidence>
<protein>
    <submittedName>
        <fullName evidence="9">S8 family serine peptidase</fullName>
    </submittedName>
</protein>
<evidence type="ECO:0000256" key="6">
    <source>
        <dbReference type="SAM" id="MobiDB-lite"/>
    </source>
</evidence>
<evidence type="ECO:0000313" key="10">
    <source>
        <dbReference type="Proteomes" id="UP000317638"/>
    </source>
</evidence>
<comment type="caution">
    <text evidence="9">The sequence shown here is derived from an EMBL/GenBank/DDBJ whole genome shotgun (WGS) entry which is preliminary data.</text>
</comment>
<dbReference type="PROSITE" id="PS00138">
    <property type="entry name" value="SUBTILASE_SER"/>
    <property type="match status" value="1"/>
</dbReference>
<evidence type="ECO:0000256" key="7">
    <source>
        <dbReference type="SAM" id="Phobius"/>
    </source>
</evidence>
<dbReference type="GO" id="GO:0006508">
    <property type="term" value="P:proteolysis"/>
    <property type="evidence" value="ECO:0007669"/>
    <property type="project" value="UniProtKB-KW"/>
</dbReference>
<dbReference type="PANTHER" id="PTHR43806:SF11">
    <property type="entry name" value="CEREVISIN-RELATED"/>
    <property type="match status" value="1"/>
</dbReference>
<dbReference type="PROSITE" id="PS00137">
    <property type="entry name" value="SUBTILASE_HIS"/>
    <property type="match status" value="1"/>
</dbReference>
<feature type="active site" description="Charge relay system" evidence="5">
    <location>
        <position position="97"/>
    </location>
</feature>
<dbReference type="InterPro" id="IPR036852">
    <property type="entry name" value="Peptidase_S8/S53_dom_sf"/>
</dbReference>
<dbReference type="PROSITE" id="PS51892">
    <property type="entry name" value="SUBTILASE"/>
    <property type="match status" value="1"/>
</dbReference>
<dbReference type="Pfam" id="PF00082">
    <property type="entry name" value="Peptidase_S8"/>
    <property type="match status" value="1"/>
</dbReference>
<keyword evidence="4 5" id="KW-0720">Serine protease</keyword>
<evidence type="ECO:0000256" key="3">
    <source>
        <dbReference type="ARBA" id="ARBA00022801"/>
    </source>
</evidence>
<organism evidence="9 10">
    <name type="scientific">Tessaracoccus rhinocerotis</name>
    <dbReference type="NCBI Taxonomy" id="1689449"/>
    <lineage>
        <taxon>Bacteria</taxon>
        <taxon>Bacillati</taxon>
        <taxon>Actinomycetota</taxon>
        <taxon>Actinomycetes</taxon>
        <taxon>Propionibacteriales</taxon>
        <taxon>Propionibacteriaceae</taxon>
        <taxon>Tessaracoccus</taxon>
    </lineage>
</organism>
<dbReference type="Proteomes" id="UP000317638">
    <property type="component" value="Unassembled WGS sequence"/>
</dbReference>
<dbReference type="PRINTS" id="PR00723">
    <property type="entry name" value="SUBTILISIN"/>
</dbReference>
<dbReference type="AlphaFoldDB" id="A0A553JZ79"/>
<keyword evidence="7" id="KW-0812">Transmembrane</keyword>
<proteinExistence type="inferred from homology"/>